<dbReference type="STRING" id="1858805.M5G2B9"/>
<accession>M5G2B9</accession>
<sequence length="256" mass="27552">MSAIYPLLPLLPLLPLVTGYIPAVPTNNTASLPVFNTTSLSTFTLKWEQHGHQPLGIYSTAVSYQLPGNGSAGVTQQGAFVHFTEDAAADSLNTTTLWIAFISCDHNVTGASTEDIFTLAQERGAVSALLYSAYSQSCLLNPAYLSREFYKPIDVFVTTSQQSVELIESQFEQVNASFYSYDASLLTQNALLVNESLADMETDQATYLVGLFQVKASDNTTSPNTSSGAVRAASTPDTMIMLYVTACISLLLWGVG</sequence>
<evidence type="ECO:0000313" key="3">
    <source>
        <dbReference type="Proteomes" id="UP000030653"/>
    </source>
</evidence>
<dbReference type="RefSeq" id="XP_040631245.1">
    <property type="nucleotide sequence ID" value="XM_040776226.1"/>
</dbReference>
<dbReference type="GeneID" id="63691288"/>
<dbReference type="AlphaFoldDB" id="M5G2B9"/>
<dbReference type="OMA" id="ACIINPG"/>
<proteinExistence type="predicted"/>
<feature type="signal peptide" evidence="1">
    <location>
        <begin position="1"/>
        <end position="19"/>
    </location>
</feature>
<gene>
    <name evidence="2" type="ORF">DACRYDRAFT_76774</name>
</gene>
<evidence type="ECO:0000256" key="1">
    <source>
        <dbReference type="SAM" id="SignalP"/>
    </source>
</evidence>
<dbReference type="HOGENOM" id="CLU_1030449_0_0_1"/>
<reference evidence="2 3" key="1">
    <citation type="journal article" date="2012" name="Science">
        <title>The Paleozoic origin of enzymatic lignin decomposition reconstructed from 31 fungal genomes.</title>
        <authorList>
            <person name="Floudas D."/>
            <person name="Binder M."/>
            <person name="Riley R."/>
            <person name="Barry K."/>
            <person name="Blanchette R.A."/>
            <person name="Henrissat B."/>
            <person name="Martinez A.T."/>
            <person name="Otillar R."/>
            <person name="Spatafora J.W."/>
            <person name="Yadav J.S."/>
            <person name="Aerts A."/>
            <person name="Benoit I."/>
            <person name="Boyd A."/>
            <person name="Carlson A."/>
            <person name="Copeland A."/>
            <person name="Coutinho P.M."/>
            <person name="de Vries R.P."/>
            <person name="Ferreira P."/>
            <person name="Findley K."/>
            <person name="Foster B."/>
            <person name="Gaskell J."/>
            <person name="Glotzer D."/>
            <person name="Gorecki P."/>
            <person name="Heitman J."/>
            <person name="Hesse C."/>
            <person name="Hori C."/>
            <person name="Igarashi K."/>
            <person name="Jurgens J.A."/>
            <person name="Kallen N."/>
            <person name="Kersten P."/>
            <person name="Kohler A."/>
            <person name="Kuees U."/>
            <person name="Kumar T.K.A."/>
            <person name="Kuo A."/>
            <person name="LaButti K."/>
            <person name="Larrondo L.F."/>
            <person name="Lindquist E."/>
            <person name="Ling A."/>
            <person name="Lombard V."/>
            <person name="Lucas S."/>
            <person name="Lundell T."/>
            <person name="Martin R."/>
            <person name="McLaughlin D.J."/>
            <person name="Morgenstern I."/>
            <person name="Morin E."/>
            <person name="Murat C."/>
            <person name="Nagy L.G."/>
            <person name="Nolan M."/>
            <person name="Ohm R.A."/>
            <person name="Patyshakuliyeva A."/>
            <person name="Rokas A."/>
            <person name="Ruiz-Duenas F.J."/>
            <person name="Sabat G."/>
            <person name="Salamov A."/>
            <person name="Samejima M."/>
            <person name="Schmutz J."/>
            <person name="Slot J.C."/>
            <person name="St John F."/>
            <person name="Stenlid J."/>
            <person name="Sun H."/>
            <person name="Sun S."/>
            <person name="Syed K."/>
            <person name="Tsang A."/>
            <person name="Wiebenga A."/>
            <person name="Young D."/>
            <person name="Pisabarro A."/>
            <person name="Eastwood D.C."/>
            <person name="Martin F."/>
            <person name="Cullen D."/>
            <person name="Grigoriev I.V."/>
            <person name="Hibbett D.S."/>
        </authorList>
    </citation>
    <scope>NUCLEOTIDE SEQUENCE [LARGE SCALE GENOMIC DNA]</scope>
    <source>
        <strain evidence="2 3">DJM-731 SS1</strain>
    </source>
</reference>
<protein>
    <submittedName>
        <fullName evidence="2">Uncharacterized protein</fullName>
    </submittedName>
</protein>
<dbReference type="OrthoDB" id="8062037at2759"/>
<name>M5G2B9_DACPD</name>
<evidence type="ECO:0000313" key="2">
    <source>
        <dbReference type="EMBL" id="EJU04351.1"/>
    </source>
</evidence>
<dbReference type="EMBL" id="JH795858">
    <property type="protein sequence ID" value="EJU04351.1"/>
    <property type="molecule type" value="Genomic_DNA"/>
</dbReference>
<dbReference type="Proteomes" id="UP000030653">
    <property type="component" value="Unassembled WGS sequence"/>
</dbReference>
<keyword evidence="3" id="KW-1185">Reference proteome</keyword>
<keyword evidence="1" id="KW-0732">Signal</keyword>
<organism evidence="2 3">
    <name type="scientific">Dacryopinax primogenitus (strain DJM 731)</name>
    <name type="common">Brown rot fungus</name>
    <dbReference type="NCBI Taxonomy" id="1858805"/>
    <lineage>
        <taxon>Eukaryota</taxon>
        <taxon>Fungi</taxon>
        <taxon>Dikarya</taxon>
        <taxon>Basidiomycota</taxon>
        <taxon>Agaricomycotina</taxon>
        <taxon>Dacrymycetes</taxon>
        <taxon>Dacrymycetales</taxon>
        <taxon>Dacrymycetaceae</taxon>
        <taxon>Dacryopinax</taxon>
    </lineage>
</organism>
<feature type="chain" id="PRO_5004067403" evidence="1">
    <location>
        <begin position="20"/>
        <end position="256"/>
    </location>
</feature>